<dbReference type="RefSeq" id="WP_158320103.1">
    <property type="nucleotide sequence ID" value="NZ_BANC01000044.1"/>
</dbReference>
<protein>
    <submittedName>
        <fullName evidence="5">Aldehyde/betaine dehydrogenase</fullName>
    </submittedName>
</protein>
<name>A0A0D6PF29_9PROT</name>
<keyword evidence="6" id="KW-1185">Reference proteome</keyword>
<evidence type="ECO:0000313" key="5">
    <source>
        <dbReference type="EMBL" id="GAN80355.1"/>
    </source>
</evidence>
<dbReference type="OrthoDB" id="6882680at2"/>
<dbReference type="GO" id="GO:0016620">
    <property type="term" value="F:oxidoreductase activity, acting on the aldehyde or oxo group of donors, NAD or NADP as acceptor"/>
    <property type="evidence" value="ECO:0007669"/>
    <property type="project" value="InterPro"/>
</dbReference>
<feature type="domain" description="Aldehyde dehydrogenase" evidence="4">
    <location>
        <begin position="13"/>
        <end position="81"/>
    </location>
</feature>
<dbReference type="PANTHER" id="PTHR42986:SF1">
    <property type="entry name" value="BENZALDEHYDE DEHYDROGENASE YFMT"/>
    <property type="match status" value="1"/>
</dbReference>
<dbReference type="EMBL" id="BANC01000044">
    <property type="protein sequence ID" value="GAN80355.1"/>
    <property type="molecule type" value="Genomic_DNA"/>
</dbReference>
<dbReference type="Gene3D" id="3.40.605.10">
    <property type="entry name" value="Aldehyde Dehydrogenase, Chain A, domain 1"/>
    <property type="match status" value="1"/>
</dbReference>
<dbReference type="Pfam" id="PF00171">
    <property type="entry name" value="Aldedh"/>
    <property type="match status" value="1"/>
</dbReference>
<evidence type="ECO:0000259" key="4">
    <source>
        <dbReference type="Pfam" id="PF00171"/>
    </source>
</evidence>
<dbReference type="Gene3D" id="3.40.309.10">
    <property type="entry name" value="Aldehyde Dehydrogenase, Chain A, domain 2"/>
    <property type="match status" value="1"/>
</dbReference>
<dbReference type="SUPFAM" id="SSF53720">
    <property type="entry name" value="ALDH-like"/>
    <property type="match status" value="1"/>
</dbReference>
<dbReference type="Proteomes" id="UP000032668">
    <property type="component" value="Unassembled WGS sequence"/>
</dbReference>
<dbReference type="InterPro" id="IPR016162">
    <property type="entry name" value="Ald_DH_N"/>
</dbReference>
<organism evidence="5 6">
    <name type="scientific">Acidocella aminolytica 101 = DSM 11237</name>
    <dbReference type="NCBI Taxonomy" id="1120923"/>
    <lineage>
        <taxon>Bacteria</taxon>
        <taxon>Pseudomonadati</taxon>
        <taxon>Pseudomonadota</taxon>
        <taxon>Alphaproteobacteria</taxon>
        <taxon>Acetobacterales</taxon>
        <taxon>Acidocellaceae</taxon>
        <taxon>Acidocella</taxon>
    </lineage>
</organism>
<evidence type="ECO:0000256" key="1">
    <source>
        <dbReference type="ARBA" id="ARBA00009986"/>
    </source>
</evidence>
<dbReference type="AlphaFoldDB" id="A0A0D6PF29"/>
<dbReference type="PANTHER" id="PTHR42986">
    <property type="entry name" value="BENZALDEHYDE DEHYDROGENASE YFMT"/>
    <property type="match status" value="1"/>
</dbReference>
<accession>A0A0D6PF29</accession>
<evidence type="ECO:0000256" key="3">
    <source>
        <dbReference type="ARBA" id="ARBA00023027"/>
    </source>
</evidence>
<dbReference type="InterPro" id="IPR016163">
    <property type="entry name" value="Ald_DH_C"/>
</dbReference>
<keyword evidence="2" id="KW-0560">Oxidoreductase</keyword>
<dbReference type="InterPro" id="IPR016161">
    <property type="entry name" value="Ald_DH/histidinol_DH"/>
</dbReference>
<dbReference type="STRING" id="1120923.SAMN02746095_00035"/>
<evidence type="ECO:0000256" key="2">
    <source>
        <dbReference type="ARBA" id="ARBA00023002"/>
    </source>
</evidence>
<proteinExistence type="inferred from homology"/>
<comment type="similarity">
    <text evidence="1">Belongs to the aldehyde dehydrogenase family.</text>
</comment>
<reference evidence="5 6" key="1">
    <citation type="submission" date="2012-11" db="EMBL/GenBank/DDBJ databases">
        <title>Whole genome sequence of Acidocella aminolytica 101 = DSM 11237.</title>
        <authorList>
            <person name="Azuma Y."/>
            <person name="Higashiura N."/>
            <person name="Hirakawa H."/>
            <person name="Matsushita K."/>
        </authorList>
    </citation>
    <scope>NUCLEOTIDE SEQUENCE [LARGE SCALE GENOMIC DNA]</scope>
    <source>
        <strain evidence="6">101 / DSM 11237</strain>
    </source>
</reference>
<gene>
    <name evidence="5" type="ORF">Aam_045_029</name>
</gene>
<keyword evidence="3" id="KW-0520">NAD</keyword>
<comment type="caution">
    <text evidence="5">The sequence shown here is derived from an EMBL/GenBank/DDBJ whole genome shotgun (WGS) entry which is preliminary data.</text>
</comment>
<evidence type="ECO:0000313" key="6">
    <source>
        <dbReference type="Proteomes" id="UP000032668"/>
    </source>
</evidence>
<sequence>MTISCSSLRSGQKPVQSANYAKFGLSSEVYADGEALGLSFALHIEAGITHINDISPNEDPNIMFGGAKNGGIDRFNSNWIIGNWPPVIGSACTGTS</sequence>
<dbReference type="InterPro" id="IPR015590">
    <property type="entry name" value="Aldehyde_DH_dom"/>
</dbReference>